<keyword evidence="1" id="KW-0472">Membrane</keyword>
<accession>A0ABQ3C093</accession>
<dbReference type="EMBL" id="BMXY01000001">
    <property type="protein sequence ID" value="GGZ61107.1"/>
    <property type="molecule type" value="Genomic_DNA"/>
</dbReference>
<feature type="transmembrane region" description="Helical" evidence="1">
    <location>
        <begin position="26"/>
        <end position="53"/>
    </location>
</feature>
<proteinExistence type="predicted"/>
<gene>
    <name evidence="2" type="ORF">GCM10008101_13850</name>
</gene>
<keyword evidence="3" id="KW-1185">Reference proteome</keyword>
<protein>
    <recommendedName>
        <fullName evidence="4">Biofilm PGA synthesis protein PgaD</fullName>
    </recommendedName>
</protein>
<keyword evidence="1" id="KW-1133">Transmembrane helix</keyword>
<keyword evidence="1" id="KW-0812">Transmembrane</keyword>
<evidence type="ECO:0000313" key="2">
    <source>
        <dbReference type="EMBL" id="GGZ61107.1"/>
    </source>
</evidence>
<dbReference type="InterPro" id="IPR023829">
    <property type="entry name" value="PGA_PgaD"/>
</dbReference>
<dbReference type="Proteomes" id="UP000643403">
    <property type="component" value="Unassembled WGS sequence"/>
</dbReference>
<evidence type="ECO:0008006" key="4">
    <source>
        <dbReference type="Google" id="ProtNLM"/>
    </source>
</evidence>
<dbReference type="NCBIfam" id="TIGR03940">
    <property type="entry name" value="PGA_PgaD"/>
    <property type="match status" value="1"/>
</dbReference>
<organism evidence="2 3">
    <name type="scientific">Cognatilysobacter xinjiangensis</name>
    <dbReference type="NCBI Taxonomy" id="546892"/>
    <lineage>
        <taxon>Bacteria</taxon>
        <taxon>Pseudomonadati</taxon>
        <taxon>Pseudomonadota</taxon>
        <taxon>Gammaproteobacteria</taxon>
        <taxon>Lysobacterales</taxon>
        <taxon>Lysobacteraceae</taxon>
        <taxon>Cognatilysobacter</taxon>
    </lineage>
</organism>
<dbReference type="Pfam" id="PF13994">
    <property type="entry name" value="PgaD"/>
    <property type="match status" value="1"/>
</dbReference>
<evidence type="ECO:0000256" key="1">
    <source>
        <dbReference type="SAM" id="Phobius"/>
    </source>
</evidence>
<sequence>MNTPATDPSPFIYAPKTRASTATRTLHGVLTLAAWALYAYLWLPVLTVLAWVMGVRTSYVELYVRNNRFDNSVFMVILVLALVATVLLVGWAEYNRHKFGGQDRRSTPRNVDGDDVAQSLLAPPELSRQLAGAKSITLNMGEDARLAGIHHHTPLAPPA</sequence>
<comment type="caution">
    <text evidence="2">The sequence shown here is derived from an EMBL/GenBank/DDBJ whole genome shotgun (WGS) entry which is preliminary data.</text>
</comment>
<evidence type="ECO:0000313" key="3">
    <source>
        <dbReference type="Proteomes" id="UP000643403"/>
    </source>
</evidence>
<feature type="transmembrane region" description="Helical" evidence="1">
    <location>
        <begin position="73"/>
        <end position="94"/>
    </location>
</feature>
<name>A0ABQ3C093_9GAMM</name>
<reference evidence="3" key="1">
    <citation type="journal article" date="2019" name="Int. J. Syst. Evol. Microbiol.">
        <title>The Global Catalogue of Microorganisms (GCM) 10K type strain sequencing project: providing services to taxonomists for standard genome sequencing and annotation.</title>
        <authorList>
            <consortium name="The Broad Institute Genomics Platform"/>
            <consortium name="The Broad Institute Genome Sequencing Center for Infectious Disease"/>
            <person name="Wu L."/>
            <person name="Ma J."/>
        </authorList>
    </citation>
    <scope>NUCLEOTIDE SEQUENCE [LARGE SCALE GENOMIC DNA]</scope>
    <source>
        <strain evidence="3">KCTC 22558</strain>
    </source>
</reference>
<dbReference type="RefSeq" id="WP_189448121.1">
    <property type="nucleotide sequence ID" value="NZ_BMXY01000001.1"/>
</dbReference>